<evidence type="ECO:0000313" key="2">
    <source>
        <dbReference type="Proteomes" id="UP001196413"/>
    </source>
</evidence>
<evidence type="ECO:0000313" key="1">
    <source>
        <dbReference type="EMBL" id="KAJ1353084.1"/>
    </source>
</evidence>
<keyword evidence="2" id="KW-1185">Reference proteome</keyword>
<name>A0AAD5MY11_PARTN</name>
<accession>A0AAD5MY11</accession>
<reference evidence="1" key="1">
    <citation type="submission" date="2021-06" db="EMBL/GenBank/DDBJ databases">
        <title>Parelaphostrongylus tenuis whole genome reference sequence.</title>
        <authorList>
            <person name="Garwood T.J."/>
            <person name="Larsen P.A."/>
            <person name="Fountain-Jones N.M."/>
            <person name="Garbe J.R."/>
            <person name="Macchietto M.G."/>
            <person name="Kania S.A."/>
            <person name="Gerhold R.W."/>
            <person name="Richards J.E."/>
            <person name="Wolf T.M."/>
        </authorList>
    </citation>
    <scope>NUCLEOTIDE SEQUENCE</scope>
    <source>
        <strain evidence="1">MNPRO001-30</strain>
        <tissue evidence="1">Meninges</tissue>
    </source>
</reference>
<sequence length="102" mass="11146">MVYSTASDVQAQVPGIATSESGAIGFVQRLVMQTVFYVLESQARSALLPDAVTSAILNQLTVSVTYAPLMCSKVRLSLMNPDMRGYPILHHLIDSKDVYKII</sequence>
<comment type="caution">
    <text evidence="1">The sequence shown here is derived from an EMBL/GenBank/DDBJ whole genome shotgun (WGS) entry which is preliminary data.</text>
</comment>
<proteinExistence type="predicted"/>
<dbReference type="Proteomes" id="UP001196413">
    <property type="component" value="Unassembled WGS sequence"/>
</dbReference>
<dbReference type="EMBL" id="JAHQIW010001593">
    <property type="protein sequence ID" value="KAJ1353084.1"/>
    <property type="molecule type" value="Genomic_DNA"/>
</dbReference>
<dbReference type="AlphaFoldDB" id="A0AAD5MY11"/>
<protein>
    <submittedName>
        <fullName evidence="1">Uncharacterized protein</fullName>
    </submittedName>
</protein>
<gene>
    <name evidence="1" type="ORF">KIN20_009639</name>
</gene>
<organism evidence="1 2">
    <name type="scientific">Parelaphostrongylus tenuis</name>
    <name type="common">Meningeal worm</name>
    <dbReference type="NCBI Taxonomy" id="148309"/>
    <lineage>
        <taxon>Eukaryota</taxon>
        <taxon>Metazoa</taxon>
        <taxon>Ecdysozoa</taxon>
        <taxon>Nematoda</taxon>
        <taxon>Chromadorea</taxon>
        <taxon>Rhabditida</taxon>
        <taxon>Rhabditina</taxon>
        <taxon>Rhabditomorpha</taxon>
        <taxon>Strongyloidea</taxon>
        <taxon>Metastrongylidae</taxon>
        <taxon>Parelaphostrongylus</taxon>
    </lineage>
</organism>